<dbReference type="GO" id="GO:0016874">
    <property type="term" value="F:ligase activity"/>
    <property type="evidence" value="ECO:0007669"/>
    <property type="project" value="UniProtKB-KW"/>
</dbReference>
<dbReference type="InterPro" id="IPR014144">
    <property type="entry name" value="LigD_PE_domain"/>
</dbReference>
<sequence length="356" mass="40869">MWTLHLLNKKKISVDSGVTSNEGEQTRKQEQDTNVISVSNDNQQAVSSEMEIPVRNIHTEQEEQEKTNGIADTTIHHSAGVEGEEERIGIWGFTRSEIERFPALRKRNFWCIQRHSATAMHYDLRMQVDDGTVSWAVPKGLIGISKKGESSRLAVETTIHPISYTTYEGSDGRKFSGGRKGGTLLWDIGEYTITRPSSSIDSTSDEERPTKRRKRRSAHVDQNPAEEGSDDVDGKYQEDLFRQALYRRVGYGRSQSIHFILHSGRKMTNHHFILILAASSRHTFSASGQIKKTWFLKLPKEIDEYPWDKGGEEGDFWGRSVKTSRALKEVTEGHKKRPERWEKEEERFKDWFGNED</sequence>
<evidence type="ECO:0000259" key="2">
    <source>
        <dbReference type="Pfam" id="PF13298"/>
    </source>
</evidence>
<evidence type="ECO:0000256" key="1">
    <source>
        <dbReference type="SAM" id="MobiDB-lite"/>
    </source>
</evidence>
<dbReference type="Proteomes" id="UP001355207">
    <property type="component" value="Chromosome 3"/>
</dbReference>
<name>A0AAX4JTG0_9TREE</name>
<dbReference type="PANTHER" id="PTHR39465:SF1">
    <property type="entry name" value="DNA LIGASE D 3'-PHOSPHOESTERASE DOMAIN-CONTAINING PROTEIN"/>
    <property type="match status" value="1"/>
</dbReference>
<dbReference type="RefSeq" id="XP_066074967.1">
    <property type="nucleotide sequence ID" value="XM_066218870.1"/>
</dbReference>
<evidence type="ECO:0000313" key="3">
    <source>
        <dbReference type="EMBL" id="WWC88204.1"/>
    </source>
</evidence>
<keyword evidence="4" id="KW-1185">Reference proteome</keyword>
<dbReference type="PANTHER" id="PTHR39465">
    <property type="entry name" value="DNA LIGASE D, 3'-PHOSPHOESTERASE DOMAIN"/>
    <property type="match status" value="1"/>
</dbReference>
<gene>
    <name evidence="3" type="ORF">L201_003109</name>
</gene>
<dbReference type="Pfam" id="PF13298">
    <property type="entry name" value="LigD_N"/>
    <property type="match status" value="1"/>
</dbReference>
<feature type="domain" description="DNA ligase D 3'-phosphoesterase" evidence="2">
    <location>
        <begin position="113"/>
        <end position="202"/>
    </location>
</feature>
<feature type="region of interest" description="Disordered" evidence="1">
    <location>
        <begin position="332"/>
        <end position="356"/>
    </location>
</feature>
<evidence type="ECO:0000313" key="4">
    <source>
        <dbReference type="Proteomes" id="UP001355207"/>
    </source>
</evidence>
<organism evidence="3 4">
    <name type="scientific">Kwoniella dendrophila CBS 6074</name>
    <dbReference type="NCBI Taxonomy" id="1295534"/>
    <lineage>
        <taxon>Eukaryota</taxon>
        <taxon>Fungi</taxon>
        <taxon>Dikarya</taxon>
        <taxon>Basidiomycota</taxon>
        <taxon>Agaricomycotina</taxon>
        <taxon>Tremellomycetes</taxon>
        <taxon>Tremellales</taxon>
        <taxon>Cryptococcaceae</taxon>
        <taxon>Kwoniella</taxon>
    </lineage>
</organism>
<dbReference type="GeneID" id="91093780"/>
<reference evidence="3 4" key="1">
    <citation type="submission" date="2024-01" db="EMBL/GenBank/DDBJ databases">
        <title>Comparative genomics of Cryptococcus and Kwoniella reveals pathogenesis evolution and contrasting modes of karyotype evolution via chromosome fusion or intercentromeric recombination.</title>
        <authorList>
            <person name="Coelho M.A."/>
            <person name="David-Palma M."/>
            <person name="Shea T."/>
            <person name="Bowers K."/>
            <person name="McGinley-Smith S."/>
            <person name="Mohammad A.W."/>
            <person name="Gnirke A."/>
            <person name="Yurkov A.M."/>
            <person name="Nowrousian M."/>
            <person name="Sun S."/>
            <person name="Cuomo C.A."/>
            <person name="Heitman J."/>
        </authorList>
    </citation>
    <scope>NUCLEOTIDE SEQUENCE [LARGE SCALE GENOMIC DNA]</scope>
    <source>
        <strain evidence="3 4">CBS 6074</strain>
    </source>
</reference>
<proteinExistence type="predicted"/>
<feature type="region of interest" description="Disordered" evidence="1">
    <location>
        <begin position="196"/>
        <end position="234"/>
    </location>
</feature>
<dbReference type="EMBL" id="CP144100">
    <property type="protein sequence ID" value="WWC88204.1"/>
    <property type="molecule type" value="Genomic_DNA"/>
</dbReference>
<protein>
    <submittedName>
        <fullName evidence="3">DNA ligase D, 3'-phosphoesterase domain-containing protein</fullName>
    </submittedName>
</protein>
<accession>A0AAX4JTG0</accession>
<dbReference type="AlphaFoldDB" id="A0AAX4JTG0"/>
<keyword evidence="3" id="KW-0436">Ligase</keyword>